<accession>A0A8X8XJD4</accession>
<evidence type="ECO:0000313" key="2">
    <source>
        <dbReference type="EMBL" id="KAG6415071.1"/>
    </source>
</evidence>
<dbReference type="PANTHER" id="PTHR47976:SF47">
    <property type="entry name" value="RECEPTOR-LIKE SERINE_THREONINE-PROTEIN KINASE"/>
    <property type="match status" value="1"/>
</dbReference>
<protein>
    <recommendedName>
        <fullName evidence="4">Apple domain-containing protein</fullName>
    </recommendedName>
</protein>
<reference evidence="2" key="2">
    <citation type="submission" date="2020-08" db="EMBL/GenBank/DDBJ databases">
        <title>Plant Genome Project.</title>
        <authorList>
            <person name="Zhang R.-G."/>
        </authorList>
    </citation>
    <scope>NUCLEOTIDE SEQUENCE</scope>
    <source>
        <strain evidence="2">Huo1</strain>
        <tissue evidence="2">Leaf</tissue>
    </source>
</reference>
<comment type="caution">
    <text evidence="2">The sequence shown here is derived from an EMBL/GenBank/DDBJ whole genome shotgun (WGS) entry which is preliminary data.</text>
</comment>
<dbReference type="InterPro" id="IPR051343">
    <property type="entry name" value="G-type_lectin_kinases/EP1-like"/>
</dbReference>
<evidence type="ECO:0000256" key="1">
    <source>
        <dbReference type="ARBA" id="ARBA00022729"/>
    </source>
</evidence>
<gene>
    <name evidence="2" type="ORF">SASPL_122473</name>
</gene>
<evidence type="ECO:0008006" key="4">
    <source>
        <dbReference type="Google" id="ProtNLM"/>
    </source>
</evidence>
<reference evidence="2" key="1">
    <citation type="submission" date="2018-01" db="EMBL/GenBank/DDBJ databases">
        <authorList>
            <person name="Mao J.F."/>
        </authorList>
    </citation>
    <scope>NUCLEOTIDE SEQUENCE</scope>
    <source>
        <strain evidence="2">Huo1</strain>
        <tissue evidence="2">Leaf</tissue>
    </source>
</reference>
<dbReference type="EMBL" id="PNBA02000008">
    <property type="protein sequence ID" value="KAG6415071.1"/>
    <property type="molecule type" value="Genomic_DNA"/>
</dbReference>
<dbReference type="AlphaFoldDB" id="A0A8X8XJD4"/>
<dbReference type="Proteomes" id="UP000298416">
    <property type="component" value="Unassembled WGS sequence"/>
</dbReference>
<proteinExistence type="predicted"/>
<organism evidence="2">
    <name type="scientific">Salvia splendens</name>
    <name type="common">Scarlet sage</name>
    <dbReference type="NCBI Taxonomy" id="180675"/>
    <lineage>
        <taxon>Eukaryota</taxon>
        <taxon>Viridiplantae</taxon>
        <taxon>Streptophyta</taxon>
        <taxon>Embryophyta</taxon>
        <taxon>Tracheophyta</taxon>
        <taxon>Spermatophyta</taxon>
        <taxon>Magnoliopsida</taxon>
        <taxon>eudicotyledons</taxon>
        <taxon>Gunneridae</taxon>
        <taxon>Pentapetalae</taxon>
        <taxon>asterids</taxon>
        <taxon>lamiids</taxon>
        <taxon>Lamiales</taxon>
        <taxon>Lamiaceae</taxon>
        <taxon>Nepetoideae</taxon>
        <taxon>Mentheae</taxon>
        <taxon>Salviinae</taxon>
        <taxon>Salvia</taxon>
        <taxon>Salvia subgen. Calosphace</taxon>
        <taxon>core Calosphace</taxon>
    </lineage>
</organism>
<name>A0A8X8XJD4_SALSN</name>
<evidence type="ECO:0000313" key="3">
    <source>
        <dbReference type="Proteomes" id="UP000298416"/>
    </source>
</evidence>
<keyword evidence="3" id="KW-1185">Reference proteome</keyword>
<dbReference type="PANTHER" id="PTHR47976">
    <property type="entry name" value="G-TYPE LECTIN S-RECEPTOR-LIKE SERINE/THREONINE-PROTEIN KINASE SD2-5"/>
    <property type="match status" value="1"/>
</dbReference>
<dbReference type="Gene3D" id="1.10.510.10">
    <property type="entry name" value="Transferase(Phosphotransferase) domain 1"/>
    <property type="match status" value="1"/>
</dbReference>
<sequence>MSANSSSAWSVRDFEPSNIRRAVVERHTGGGPCGFNSYCSIKAEGRPSCDCPLNYYPRGGGLSGCTPDFVQQRCDHQQAQDAQSFRLIEMYNIDWPFVDYTKLRNVDEDSCRQSCLSDCFCAIAVYSNGDCFKKSLPFSNGRLNSGFAGKALIKVRMNNTFTSNPHTPPSGRESNKRSSTTVTILSALRSYEADVEDEGETVLADWAYDYYQQGALDLLVAKDEIARSDMKTFEIYVKTAIWCIQEDPTQRPHMNIVMHMLQGSMQAPTPPDPTAFIH</sequence>
<keyword evidence="1" id="KW-0732">Signal</keyword>